<feature type="region of interest" description="Disordered" evidence="1">
    <location>
        <begin position="71"/>
        <end position="107"/>
    </location>
</feature>
<organism evidence="2 3">
    <name type="scientific">Dendrothele bispora (strain CBS 962.96)</name>
    <dbReference type="NCBI Taxonomy" id="1314807"/>
    <lineage>
        <taxon>Eukaryota</taxon>
        <taxon>Fungi</taxon>
        <taxon>Dikarya</taxon>
        <taxon>Basidiomycota</taxon>
        <taxon>Agaricomycotina</taxon>
        <taxon>Agaricomycetes</taxon>
        <taxon>Agaricomycetidae</taxon>
        <taxon>Agaricales</taxon>
        <taxon>Agaricales incertae sedis</taxon>
        <taxon>Dendrothele</taxon>
    </lineage>
</organism>
<sequence length="555" mass="62370">MLPHQSLQSAARRALDHLFPPQTEPNLLTGFKLYINVDLLGVVDDREEETDPSLQNVDPLLLGYRNGFNQVENTNQSSGPIQATPKSISSSPLDNPTPPNSSSLKRRISEELLVEGRIKQVKTKKSDKACVPDRGMLLSSQPLVSREESKVVDYSNLSGLVGKARKAQRTKNRRDARRASAHATGVTTVSFNSNDFDFTLDTNVSKPAWQGVNVNAKERNRIVSMWESGGWGESLKGLHLVPYEENMALSVRDSNLRQFLYRSRVTSKIANKLPEVSRVVSDFVRSIKQPNAEKDMLDNLRGHHWYSILGHDRNNRKVPSLSQFHQKNASTLGPFLQEGSLFWFLTEYGCGLLRAHFPQVAKRYKDCATKLEEMYGIKPLFGLFWNFCVNAPRAGIRRVHCKPHIDYKNIALGVCMIFVFGHFNHHERCWLVLWEAGIAVELPPGVFLIYPSSLFLHFNIDLQDLPVFTTSNNEMPTRSNLTSIGCSCSETAHQNDSDWQEAVGRGSMVWFSQATMFQSAELGYDTVGLAKEAGVNPTCPVDKWLDSGLFAVPFQ</sequence>
<accession>A0A4S8LAQ8</accession>
<dbReference type="EMBL" id="ML179551">
    <property type="protein sequence ID" value="THU85368.1"/>
    <property type="molecule type" value="Genomic_DNA"/>
</dbReference>
<feature type="compositionally biased region" description="Polar residues" evidence="1">
    <location>
        <begin position="71"/>
        <end position="94"/>
    </location>
</feature>
<gene>
    <name evidence="2" type="ORF">K435DRAFT_805973</name>
</gene>
<evidence type="ECO:0000256" key="1">
    <source>
        <dbReference type="SAM" id="MobiDB-lite"/>
    </source>
</evidence>
<reference evidence="2 3" key="1">
    <citation type="journal article" date="2019" name="Nat. Ecol. Evol.">
        <title>Megaphylogeny resolves global patterns of mushroom evolution.</title>
        <authorList>
            <person name="Varga T."/>
            <person name="Krizsan K."/>
            <person name="Foldi C."/>
            <person name="Dima B."/>
            <person name="Sanchez-Garcia M."/>
            <person name="Sanchez-Ramirez S."/>
            <person name="Szollosi G.J."/>
            <person name="Szarkandi J.G."/>
            <person name="Papp V."/>
            <person name="Albert L."/>
            <person name="Andreopoulos W."/>
            <person name="Angelini C."/>
            <person name="Antonin V."/>
            <person name="Barry K.W."/>
            <person name="Bougher N.L."/>
            <person name="Buchanan P."/>
            <person name="Buyck B."/>
            <person name="Bense V."/>
            <person name="Catcheside P."/>
            <person name="Chovatia M."/>
            <person name="Cooper J."/>
            <person name="Damon W."/>
            <person name="Desjardin D."/>
            <person name="Finy P."/>
            <person name="Geml J."/>
            <person name="Haridas S."/>
            <person name="Hughes K."/>
            <person name="Justo A."/>
            <person name="Karasinski D."/>
            <person name="Kautmanova I."/>
            <person name="Kiss B."/>
            <person name="Kocsube S."/>
            <person name="Kotiranta H."/>
            <person name="LaButti K.M."/>
            <person name="Lechner B.E."/>
            <person name="Liimatainen K."/>
            <person name="Lipzen A."/>
            <person name="Lukacs Z."/>
            <person name="Mihaltcheva S."/>
            <person name="Morgado L.N."/>
            <person name="Niskanen T."/>
            <person name="Noordeloos M.E."/>
            <person name="Ohm R.A."/>
            <person name="Ortiz-Santana B."/>
            <person name="Ovrebo C."/>
            <person name="Racz N."/>
            <person name="Riley R."/>
            <person name="Savchenko A."/>
            <person name="Shiryaev A."/>
            <person name="Soop K."/>
            <person name="Spirin V."/>
            <person name="Szebenyi C."/>
            <person name="Tomsovsky M."/>
            <person name="Tulloss R.E."/>
            <person name="Uehling J."/>
            <person name="Grigoriev I.V."/>
            <person name="Vagvolgyi C."/>
            <person name="Papp T."/>
            <person name="Martin F.M."/>
            <person name="Miettinen O."/>
            <person name="Hibbett D.S."/>
            <person name="Nagy L.G."/>
        </authorList>
    </citation>
    <scope>NUCLEOTIDE SEQUENCE [LARGE SCALE GENOMIC DNA]</scope>
    <source>
        <strain evidence="2 3">CBS 962.96</strain>
    </source>
</reference>
<dbReference type="Gene3D" id="3.60.130.30">
    <property type="match status" value="1"/>
</dbReference>
<evidence type="ECO:0000313" key="3">
    <source>
        <dbReference type="Proteomes" id="UP000297245"/>
    </source>
</evidence>
<dbReference type="OrthoDB" id="3266461at2759"/>
<evidence type="ECO:0000313" key="2">
    <source>
        <dbReference type="EMBL" id="THU85368.1"/>
    </source>
</evidence>
<name>A0A4S8LAQ8_DENBC</name>
<keyword evidence="3" id="KW-1185">Reference proteome</keyword>
<dbReference type="Proteomes" id="UP000297245">
    <property type="component" value="Unassembled WGS sequence"/>
</dbReference>
<protein>
    <submittedName>
        <fullName evidence="2">Uncharacterized protein</fullName>
    </submittedName>
</protein>
<proteinExistence type="predicted"/>
<dbReference type="AlphaFoldDB" id="A0A4S8LAQ8"/>